<dbReference type="EMBL" id="LGRX02011124">
    <property type="protein sequence ID" value="KAK3269243.1"/>
    <property type="molecule type" value="Genomic_DNA"/>
</dbReference>
<evidence type="ECO:0000313" key="2">
    <source>
        <dbReference type="Proteomes" id="UP001190700"/>
    </source>
</evidence>
<evidence type="ECO:0000313" key="1">
    <source>
        <dbReference type="EMBL" id="KAK3269243.1"/>
    </source>
</evidence>
<dbReference type="AlphaFoldDB" id="A0AAE0G0V1"/>
<comment type="caution">
    <text evidence="1">The sequence shown here is derived from an EMBL/GenBank/DDBJ whole genome shotgun (WGS) entry which is preliminary data.</text>
</comment>
<proteinExistence type="predicted"/>
<reference evidence="1 2" key="1">
    <citation type="journal article" date="2015" name="Genome Biol. Evol.">
        <title>Comparative Genomics of a Bacterivorous Green Alga Reveals Evolutionary Causalities and Consequences of Phago-Mixotrophic Mode of Nutrition.</title>
        <authorList>
            <person name="Burns J.A."/>
            <person name="Paasch A."/>
            <person name="Narechania A."/>
            <person name="Kim E."/>
        </authorList>
    </citation>
    <scope>NUCLEOTIDE SEQUENCE [LARGE SCALE GENOMIC DNA]</scope>
    <source>
        <strain evidence="1 2">PLY_AMNH</strain>
    </source>
</reference>
<sequence length="249" mass="26689">MMFITNEKRRTVQQLDWVGLLEVLATPCFQEGVPKDEQGEVVRINVELQCGILWGNDTGHMGNTAHPSSLHIRGSGRGCTPALGAPRAILRPTAPLPSGPYLPYCGPPHPCPRGPTCHTAAYRTPRPGLGPTTNHTLLFCPTVTRGTPLITIFHPSSCRFIRVGALLAVSSVGAATGSNGVMVVVARPRYRFTHWGGSGGIFSLVIGEVIKDLIKFLLQGLFDPDITCSEWFSFILRAGGGSFSTSVIA</sequence>
<gene>
    <name evidence="1" type="ORF">CYMTET_22307</name>
</gene>
<protein>
    <submittedName>
        <fullName evidence="1">Uncharacterized protein</fullName>
    </submittedName>
</protein>
<accession>A0AAE0G0V1</accession>
<dbReference type="Proteomes" id="UP001190700">
    <property type="component" value="Unassembled WGS sequence"/>
</dbReference>
<keyword evidence="2" id="KW-1185">Reference proteome</keyword>
<organism evidence="1 2">
    <name type="scientific">Cymbomonas tetramitiformis</name>
    <dbReference type="NCBI Taxonomy" id="36881"/>
    <lineage>
        <taxon>Eukaryota</taxon>
        <taxon>Viridiplantae</taxon>
        <taxon>Chlorophyta</taxon>
        <taxon>Pyramimonadophyceae</taxon>
        <taxon>Pyramimonadales</taxon>
        <taxon>Pyramimonadaceae</taxon>
        <taxon>Cymbomonas</taxon>
    </lineage>
</organism>
<name>A0AAE0G0V1_9CHLO</name>